<dbReference type="Pfam" id="PF00117">
    <property type="entry name" value="GATase"/>
    <property type="match status" value="1"/>
</dbReference>
<dbReference type="UniPathway" id="UPA00189">
    <property type="reaction ID" value="UER00296"/>
</dbReference>
<keyword evidence="6 11" id="KW-0332">GMP biosynthesis</keyword>
<dbReference type="Pfam" id="PF00958">
    <property type="entry name" value="GMP_synt_C"/>
    <property type="match status" value="1"/>
</dbReference>
<dbReference type="InterPro" id="IPR022310">
    <property type="entry name" value="NAD/GMP_synthase"/>
</dbReference>
<evidence type="ECO:0000256" key="5">
    <source>
        <dbReference type="ARBA" id="ARBA00022741"/>
    </source>
</evidence>
<reference evidence="13 14" key="1">
    <citation type="journal article" date="2018" name="Gigascience">
        <title>Genomes of trombidid mites reveal novel predicted allergens and laterally-transferred genes associated with secondary metabolism.</title>
        <authorList>
            <person name="Dong X."/>
            <person name="Chaisiri K."/>
            <person name="Xia D."/>
            <person name="Armstrong S.D."/>
            <person name="Fang Y."/>
            <person name="Donnelly M.J."/>
            <person name="Kadowaki T."/>
            <person name="McGarry J.W."/>
            <person name="Darby A.C."/>
            <person name="Makepeace B.L."/>
        </authorList>
    </citation>
    <scope>NUCLEOTIDE SEQUENCE [LARGE SCALE GENOMIC DNA]</scope>
    <source>
        <strain evidence="13">UoL-UT</strain>
    </source>
</reference>
<accession>A0A443SKY0</accession>
<evidence type="ECO:0000256" key="9">
    <source>
        <dbReference type="ARBA" id="ARBA00022962"/>
    </source>
</evidence>
<dbReference type="Pfam" id="PF02540">
    <property type="entry name" value="NAD_synthase"/>
    <property type="match status" value="1"/>
</dbReference>
<evidence type="ECO:0000313" key="14">
    <source>
        <dbReference type="Proteomes" id="UP000288716"/>
    </source>
</evidence>
<dbReference type="InterPro" id="IPR025777">
    <property type="entry name" value="GMPS_ATP_PPase_dom"/>
</dbReference>
<keyword evidence="8 11" id="KW-0067">ATP-binding</keyword>
<evidence type="ECO:0000256" key="1">
    <source>
        <dbReference type="ARBA" id="ARBA00005153"/>
    </source>
</evidence>
<dbReference type="InterPro" id="IPR029062">
    <property type="entry name" value="Class_I_gatase-like"/>
</dbReference>
<keyword evidence="14" id="KW-1185">Reference proteome</keyword>
<evidence type="ECO:0000256" key="7">
    <source>
        <dbReference type="ARBA" id="ARBA00022755"/>
    </source>
</evidence>
<evidence type="ECO:0000256" key="2">
    <source>
        <dbReference type="ARBA" id="ARBA00011738"/>
    </source>
</evidence>
<dbReference type="GO" id="GO:0005524">
    <property type="term" value="F:ATP binding"/>
    <property type="evidence" value="ECO:0007669"/>
    <property type="project" value="UniProtKB-UniRule"/>
</dbReference>
<dbReference type="Gene3D" id="3.40.50.880">
    <property type="match status" value="1"/>
</dbReference>
<dbReference type="EMBL" id="NCKV01001541">
    <property type="protein sequence ID" value="RWS28159.1"/>
    <property type="molecule type" value="Genomic_DNA"/>
</dbReference>
<evidence type="ECO:0000256" key="11">
    <source>
        <dbReference type="PROSITE-ProRule" id="PRU00886"/>
    </source>
</evidence>
<evidence type="ECO:0000256" key="6">
    <source>
        <dbReference type="ARBA" id="ARBA00022749"/>
    </source>
</evidence>
<feature type="non-terminal residue" evidence="13">
    <location>
        <position position="1"/>
    </location>
</feature>
<dbReference type="InterPro" id="IPR017926">
    <property type="entry name" value="GATASE"/>
</dbReference>
<evidence type="ECO:0000259" key="12">
    <source>
        <dbReference type="PROSITE" id="PS51553"/>
    </source>
</evidence>
<dbReference type="Gene3D" id="3.30.300.10">
    <property type="match status" value="2"/>
</dbReference>
<protein>
    <recommendedName>
        <fullName evidence="3">GMP synthase (glutamine-hydrolyzing)</fullName>
        <ecNumber evidence="3">6.3.5.2</ecNumber>
    </recommendedName>
    <alternativeName>
        <fullName evidence="10">Glutamine amidotransferase</fullName>
    </alternativeName>
</protein>
<keyword evidence="4" id="KW-0436">Ligase</keyword>
<dbReference type="GO" id="GO:0003921">
    <property type="term" value="F:GMP synthase activity"/>
    <property type="evidence" value="ECO:0007669"/>
    <property type="project" value="InterPro"/>
</dbReference>
<evidence type="ECO:0000313" key="13">
    <source>
        <dbReference type="EMBL" id="RWS28159.1"/>
    </source>
</evidence>
<dbReference type="GO" id="GO:0005829">
    <property type="term" value="C:cytosol"/>
    <property type="evidence" value="ECO:0007669"/>
    <property type="project" value="TreeGrafter"/>
</dbReference>
<comment type="subunit">
    <text evidence="2">Homodimer.</text>
</comment>
<gene>
    <name evidence="13" type="ORF">B4U80_05655</name>
</gene>
<feature type="binding site" evidence="11">
    <location>
        <begin position="77"/>
        <end position="83"/>
    </location>
    <ligand>
        <name>ATP</name>
        <dbReference type="ChEBI" id="CHEBI:30616"/>
    </ligand>
</feature>
<dbReference type="SUPFAM" id="SSF54810">
    <property type="entry name" value="GMP synthetase C-terminal dimerisation domain"/>
    <property type="match status" value="2"/>
</dbReference>
<dbReference type="PANTHER" id="PTHR11922">
    <property type="entry name" value="GMP SYNTHASE-RELATED"/>
    <property type="match status" value="1"/>
</dbReference>
<sequence length="525" mass="58689">LQLCYCFIAIANERINLYGVQFHPEVDLTPNGKQMLKNFLFEVCGLSGNFTMQSREMECVEYIAKKVGSSKVLMLVSGGVDSTVCAALLHKALKPDQVIAFHIDNGFMRKDESEAVEKSLNNVGLKLRVVNSAYQFYNASTTIAVDKKDPNRKRTTKILCQTVHPEEKRAIIGDTFIRISNDIVNELNLKPEEVFLGQGTLRPDLIESASKLASSSADAIKTHHNDTELVRKLRDEGRVVEPLADFHKDEVRALGRDLGLPAELVERHPFPGPGLAVRVICAEEPFIEKDFSETSVLVKVIVNYANNLKKHALLNRVHSATTEEERQFLMSFSTKCKLNTSLLPIKSVGVQGDCRSYSHVLGLSSEEEPADWEGLKELAKIIPRICHNINRVCYIFGGPVNYPILDVTPTHLTPNVLSTLREADSIAQTILHTSGYFSKLAQMPVILIPIHFDRDVVTRQPSCQRSVVIRTFITEDFMTGIPAIPNKHLPLDVIKRMVKEIQAVPGISRVLYDLTPKPPGTTEWE</sequence>
<dbReference type="PANTHER" id="PTHR11922:SF2">
    <property type="entry name" value="GMP SYNTHASE [GLUTAMINE-HYDROLYZING]"/>
    <property type="match status" value="1"/>
</dbReference>
<dbReference type="STRING" id="299467.A0A443SKY0"/>
<dbReference type="FunFam" id="3.40.50.620:FF:000044">
    <property type="entry name" value="GMP synthase [glutamine-hydrolyzing]"/>
    <property type="match status" value="1"/>
</dbReference>
<dbReference type="Proteomes" id="UP000288716">
    <property type="component" value="Unassembled WGS sequence"/>
</dbReference>
<evidence type="ECO:0000256" key="10">
    <source>
        <dbReference type="ARBA" id="ARBA00031356"/>
    </source>
</evidence>
<evidence type="ECO:0000256" key="3">
    <source>
        <dbReference type="ARBA" id="ARBA00012746"/>
    </source>
</evidence>
<evidence type="ECO:0000256" key="4">
    <source>
        <dbReference type="ARBA" id="ARBA00022598"/>
    </source>
</evidence>
<dbReference type="PROSITE" id="PS51273">
    <property type="entry name" value="GATASE_TYPE_1"/>
    <property type="match status" value="1"/>
</dbReference>
<keyword evidence="9" id="KW-0315">Glutamine amidotransferase</keyword>
<organism evidence="13 14">
    <name type="scientific">Leptotrombidium deliense</name>
    <dbReference type="NCBI Taxonomy" id="299467"/>
    <lineage>
        <taxon>Eukaryota</taxon>
        <taxon>Metazoa</taxon>
        <taxon>Ecdysozoa</taxon>
        <taxon>Arthropoda</taxon>
        <taxon>Chelicerata</taxon>
        <taxon>Arachnida</taxon>
        <taxon>Acari</taxon>
        <taxon>Acariformes</taxon>
        <taxon>Trombidiformes</taxon>
        <taxon>Prostigmata</taxon>
        <taxon>Anystina</taxon>
        <taxon>Parasitengona</taxon>
        <taxon>Trombiculoidea</taxon>
        <taxon>Trombiculidae</taxon>
        <taxon>Leptotrombidium</taxon>
    </lineage>
</organism>
<feature type="domain" description="GMPS ATP-PPase" evidence="12">
    <location>
        <begin position="50"/>
        <end position="267"/>
    </location>
</feature>
<dbReference type="CDD" id="cd01997">
    <property type="entry name" value="GMP_synthase_C"/>
    <property type="match status" value="1"/>
</dbReference>
<dbReference type="VEuPathDB" id="VectorBase:LDEU003881"/>
<dbReference type="InterPro" id="IPR001674">
    <property type="entry name" value="GMP_synth_C"/>
</dbReference>
<evidence type="ECO:0000256" key="8">
    <source>
        <dbReference type="ARBA" id="ARBA00022840"/>
    </source>
</evidence>
<dbReference type="OrthoDB" id="1724632at2759"/>
<name>A0A443SKY0_9ACAR</name>
<feature type="non-terminal residue" evidence="13">
    <location>
        <position position="525"/>
    </location>
</feature>
<keyword evidence="5 11" id="KW-0547">Nucleotide-binding</keyword>
<proteinExistence type="predicted"/>
<dbReference type="AlphaFoldDB" id="A0A443SKY0"/>
<dbReference type="FunFam" id="3.30.300.10:FF:000008">
    <property type="entry name" value="GMP synthase [glutamine-hydrolyzing]"/>
    <property type="match status" value="1"/>
</dbReference>
<dbReference type="EC" id="6.3.5.2" evidence="3"/>
<comment type="caution">
    <text evidence="13">The sequence shown here is derived from an EMBL/GenBank/DDBJ whole genome shotgun (WGS) entry which is preliminary data.</text>
</comment>
<dbReference type="Gene3D" id="3.40.50.620">
    <property type="entry name" value="HUPs"/>
    <property type="match status" value="1"/>
</dbReference>
<dbReference type="SUPFAM" id="SSF52402">
    <property type="entry name" value="Adenine nucleotide alpha hydrolases-like"/>
    <property type="match status" value="1"/>
</dbReference>
<dbReference type="SUPFAM" id="SSF52317">
    <property type="entry name" value="Class I glutamine amidotransferase-like"/>
    <property type="match status" value="1"/>
</dbReference>
<comment type="pathway">
    <text evidence="1">Purine metabolism; GMP biosynthesis; GMP from XMP (L-Gln route): step 1/1.</text>
</comment>
<dbReference type="InterPro" id="IPR014729">
    <property type="entry name" value="Rossmann-like_a/b/a_fold"/>
</dbReference>
<dbReference type="PROSITE" id="PS51553">
    <property type="entry name" value="GMPS_ATP_PPASE"/>
    <property type="match status" value="1"/>
</dbReference>
<keyword evidence="7 11" id="KW-0658">Purine biosynthesis</keyword>